<evidence type="ECO:0000256" key="13">
    <source>
        <dbReference type="ARBA" id="ARBA00042775"/>
    </source>
</evidence>
<keyword evidence="3" id="KW-1003">Cell membrane</keyword>
<evidence type="ECO:0000256" key="7">
    <source>
        <dbReference type="ARBA" id="ARBA00023136"/>
    </source>
</evidence>
<keyword evidence="18" id="KW-1185">Reference proteome</keyword>
<organism evidence="17 18">
    <name type="scientific">Candidatus Jidaibacter acanthamoebae</name>
    <dbReference type="NCBI Taxonomy" id="86105"/>
    <lineage>
        <taxon>Bacteria</taxon>
        <taxon>Pseudomonadati</taxon>
        <taxon>Pseudomonadota</taxon>
        <taxon>Alphaproteobacteria</taxon>
        <taxon>Rickettsiales</taxon>
        <taxon>Candidatus Midichloriaceae</taxon>
        <taxon>Candidatus Jidaibacter</taxon>
    </lineage>
</organism>
<dbReference type="Gene3D" id="3.10.50.40">
    <property type="match status" value="1"/>
</dbReference>
<dbReference type="PROSITE" id="PS50198">
    <property type="entry name" value="PPIC_PPIASE_2"/>
    <property type="match status" value="1"/>
</dbReference>
<keyword evidence="7 15" id="KW-0472">Membrane</keyword>
<evidence type="ECO:0000256" key="3">
    <source>
        <dbReference type="ARBA" id="ARBA00022475"/>
    </source>
</evidence>
<evidence type="ECO:0000256" key="8">
    <source>
        <dbReference type="ARBA" id="ARBA00023186"/>
    </source>
</evidence>
<feature type="domain" description="PpiC" evidence="16">
    <location>
        <begin position="264"/>
        <end position="363"/>
    </location>
</feature>
<dbReference type="GO" id="GO:0003755">
    <property type="term" value="F:peptidyl-prolyl cis-trans isomerase activity"/>
    <property type="evidence" value="ECO:0007669"/>
    <property type="project" value="UniProtKB-KW"/>
</dbReference>
<keyword evidence="6 15" id="KW-1133">Transmembrane helix</keyword>
<evidence type="ECO:0000256" key="14">
    <source>
        <dbReference type="PROSITE-ProRule" id="PRU00278"/>
    </source>
</evidence>
<dbReference type="AlphaFoldDB" id="A0A0C1MY17"/>
<evidence type="ECO:0000259" key="16">
    <source>
        <dbReference type="PROSITE" id="PS50198"/>
    </source>
</evidence>
<sequence length="625" mass="72097">MCAVNFFIYSMLSFLRNSLQSAAIKALMILLALTFILWGVGDMLGGGSNEPYVFKVGNQEFTQSMWKDTVSKQIQHLSQTYGQQLTEEDLKDSEFFKNLLEQLINKSVLSQEAKRLGILVSDEMVKYDIASHPSFQDGTGKFNKEIFDNTLRSMGITEDKFINTLKEDVAVNNLVQPFMSFNLPSPQFIEQVNLIANSEREIELYEIDGNKITLSKQPSEEELQEIFDKNQNEFSTPEAREVSYFTFNIKDIEQKVELSDQELEAQYKSKIFLFTQPEKRTISQLIFKDMDAALEAKKRIESGEKLAAVGKTLKAINQETSIGTLTREGFDKEIGDAIFTTSEGKISMPIQSPMGIHLFEINKIIPQKELTFEEAKPTLKTQLIEEKLFERLSTLAQRIDIEIVNNKTIEEIAKERNYKLFHTKLAEQPNTKFSKNLEDSPAFRTTAFSTDLNTTSMVTPYDDGIFFVLKTEKINHKRFKAKEEVKDKLMKFWANEQKDILLEDSSKNLAELLKNNKPIPNDIQKLVTLKKLKINRDNTESLPNELVDHIYQTQLKQTTAAYRLDNKYLIAKLIKINKPNKQLLDKHKFETQALFAQTQQDIFIKEYIADAKKRYDIKINYELLK</sequence>
<evidence type="ECO:0000256" key="4">
    <source>
        <dbReference type="ARBA" id="ARBA00022519"/>
    </source>
</evidence>
<reference evidence="17 18" key="1">
    <citation type="submission" date="2014-11" db="EMBL/GenBank/DDBJ databases">
        <title>A Rickettsiales Symbiont of Amoebae With Ancient Features.</title>
        <authorList>
            <person name="Schulz F."/>
            <person name="Martijn J."/>
            <person name="Wascher F."/>
            <person name="Kostanjsek R."/>
            <person name="Ettema T.J."/>
            <person name="Horn M."/>
        </authorList>
    </citation>
    <scope>NUCLEOTIDE SEQUENCE [LARGE SCALE GENOMIC DNA]</scope>
    <source>
        <strain evidence="17 18">UWC36</strain>
    </source>
</reference>
<comment type="caution">
    <text evidence="17">The sequence shown here is derived from an EMBL/GenBank/DDBJ whole genome shotgun (WGS) entry which is preliminary data.</text>
</comment>
<evidence type="ECO:0000256" key="11">
    <source>
        <dbReference type="ARBA" id="ARBA00038408"/>
    </source>
</evidence>
<dbReference type="SUPFAM" id="SSF109998">
    <property type="entry name" value="Triger factor/SurA peptide-binding domain-like"/>
    <property type="match status" value="1"/>
</dbReference>
<dbReference type="PANTHER" id="PTHR47529">
    <property type="entry name" value="PEPTIDYL-PROLYL CIS-TRANS ISOMERASE D"/>
    <property type="match status" value="1"/>
</dbReference>
<comment type="similarity">
    <text evidence="11">Belongs to the PpiD chaperone family.</text>
</comment>
<evidence type="ECO:0000256" key="2">
    <source>
        <dbReference type="ARBA" id="ARBA00018370"/>
    </source>
</evidence>
<accession>A0A0C1MY17</accession>
<dbReference type="GO" id="GO:0005886">
    <property type="term" value="C:plasma membrane"/>
    <property type="evidence" value="ECO:0007669"/>
    <property type="project" value="UniProtKB-SubCell"/>
</dbReference>
<comment type="subcellular location">
    <subcellularLocation>
        <location evidence="1">Cell inner membrane</location>
        <topology evidence="1">Single-pass type II membrane protein</topology>
        <orientation evidence="1">Periplasmic side</orientation>
    </subcellularLocation>
</comment>
<evidence type="ECO:0000256" key="5">
    <source>
        <dbReference type="ARBA" id="ARBA00022692"/>
    </source>
</evidence>
<dbReference type="InterPro" id="IPR046357">
    <property type="entry name" value="PPIase_dom_sf"/>
</dbReference>
<dbReference type="InterPro" id="IPR027304">
    <property type="entry name" value="Trigger_fact/SurA_dom_sf"/>
</dbReference>
<protein>
    <recommendedName>
        <fullName evidence="2">Parvulin-like PPIase</fullName>
    </recommendedName>
    <alternativeName>
        <fullName evidence="9">Peptidyl-prolyl cis-trans isomerase plp</fullName>
    </alternativeName>
    <alternativeName>
        <fullName evidence="12">Periplasmic chaperone PpiD</fullName>
    </alternativeName>
    <alternativeName>
        <fullName evidence="13">Periplasmic folding chaperone</fullName>
    </alternativeName>
    <alternativeName>
        <fullName evidence="10">Rotamase plp</fullName>
    </alternativeName>
</protein>
<evidence type="ECO:0000313" key="18">
    <source>
        <dbReference type="Proteomes" id="UP000031258"/>
    </source>
</evidence>
<evidence type="ECO:0000256" key="9">
    <source>
        <dbReference type="ARBA" id="ARBA00030642"/>
    </source>
</evidence>
<dbReference type="EMBL" id="JSWE01000141">
    <property type="protein sequence ID" value="KIE04836.1"/>
    <property type="molecule type" value="Genomic_DNA"/>
</dbReference>
<dbReference type="STRING" id="86105.NF27_FP00270"/>
<evidence type="ECO:0000256" key="10">
    <source>
        <dbReference type="ARBA" id="ARBA00031484"/>
    </source>
</evidence>
<evidence type="ECO:0000256" key="12">
    <source>
        <dbReference type="ARBA" id="ARBA00040743"/>
    </source>
</evidence>
<feature type="transmembrane region" description="Helical" evidence="15">
    <location>
        <begin position="22"/>
        <end position="41"/>
    </location>
</feature>
<dbReference type="Pfam" id="PF13624">
    <property type="entry name" value="SurA_N_3"/>
    <property type="match status" value="1"/>
</dbReference>
<evidence type="ECO:0000256" key="6">
    <source>
        <dbReference type="ARBA" id="ARBA00022989"/>
    </source>
</evidence>
<dbReference type="Pfam" id="PF13145">
    <property type="entry name" value="Rotamase_2"/>
    <property type="match status" value="1"/>
</dbReference>
<dbReference type="InterPro" id="IPR052029">
    <property type="entry name" value="PpiD_chaperone"/>
</dbReference>
<dbReference type="Gene3D" id="1.10.4030.10">
    <property type="entry name" value="Porin chaperone SurA, peptide-binding domain"/>
    <property type="match status" value="1"/>
</dbReference>
<dbReference type="SUPFAM" id="SSF54534">
    <property type="entry name" value="FKBP-like"/>
    <property type="match status" value="1"/>
</dbReference>
<proteinExistence type="inferred from homology"/>
<name>A0A0C1MY17_9RICK</name>
<keyword evidence="4" id="KW-0997">Cell inner membrane</keyword>
<dbReference type="InterPro" id="IPR000297">
    <property type="entry name" value="PPIase_PpiC"/>
</dbReference>
<evidence type="ECO:0000256" key="1">
    <source>
        <dbReference type="ARBA" id="ARBA00004382"/>
    </source>
</evidence>
<keyword evidence="8" id="KW-0143">Chaperone</keyword>
<evidence type="ECO:0000256" key="15">
    <source>
        <dbReference type="SAM" id="Phobius"/>
    </source>
</evidence>
<dbReference type="PANTHER" id="PTHR47529:SF1">
    <property type="entry name" value="PERIPLASMIC CHAPERONE PPID"/>
    <property type="match status" value="1"/>
</dbReference>
<keyword evidence="5 15" id="KW-0812">Transmembrane</keyword>
<keyword evidence="14" id="KW-0697">Rotamase</keyword>
<keyword evidence="14" id="KW-0413">Isomerase</keyword>
<gene>
    <name evidence="17" type="ORF">NF27_FP00270</name>
</gene>
<evidence type="ECO:0000313" key="17">
    <source>
        <dbReference type="EMBL" id="KIE04836.1"/>
    </source>
</evidence>
<dbReference type="Proteomes" id="UP000031258">
    <property type="component" value="Unassembled WGS sequence"/>
</dbReference>